<dbReference type="InterPro" id="IPR014017">
    <property type="entry name" value="DNA_helicase_UvrD-like_C"/>
</dbReference>
<dbReference type="GO" id="GO:0005524">
    <property type="term" value="F:ATP binding"/>
    <property type="evidence" value="ECO:0007669"/>
    <property type="project" value="UniProtKB-UniRule"/>
</dbReference>
<dbReference type="InterPro" id="IPR000212">
    <property type="entry name" value="DNA_helicase_UvrD/REP"/>
</dbReference>
<evidence type="ECO:0000256" key="5">
    <source>
        <dbReference type="ARBA" id="ARBA00022806"/>
    </source>
</evidence>
<feature type="domain" description="UvrD-like helicase ATP-binding" evidence="15">
    <location>
        <begin position="9"/>
        <end position="482"/>
    </location>
</feature>
<dbReference type="EC" id="5.6.2.4" evidence="13"/>
<dbReference type="GO" id="GO:0033202">
    <property type="term" value="C:DNA helicase complex"/>
    <property type="evidence" value="ECO:0007669"/>
    <property type="project" value="TreeGrafter"/>
</dbReference>
<dbReference type="GO" id="GO:0000724">
    <property type="term" value="P:double-strand break repair via homologous recombination"/>
    <property type="evidence" value="ECO:0007669"/>
    <property type="project" value="UniProtKB-UniRule"/>
</dbReference>
<dbReference type="Pfam" id="PF13361">
    <property type="entry name" value="UvrD_C"/>
    <property type="match status" value="1"/>
</dbReference>
<dbReference type="InterPro" id="IPR014152">
    <property type="entry name" value="AddA"/>
</dbReference>
<evidence type="ECO:0000256" key="4">
    <source>
        <dbReference type="ARBA" id="ARBA00022801"/>
    </source>
</evidence>
<comment type="similarity">
    <text evidence="13">Belongs to the helicase family. AddA subfamily.</text>
</comment>
<comment type="catalytic activity">
    <reaction evidence="12 13">
        <text>ATP + H2O = ADP + phosphate + H(+)</text>
        <dbReference type="Rhea" id="RHEA:13065"/>
        <dbReference type="ChEBI" id="CHEBI:15377"/>
        <dbReference type="ChEBI" id="CHEBI:15378"/>
        <dbReference type="ChEBI" id="CHEBI:30616"/>
        <dbReference type="ChEBI" id="CHEBI:43474"/>
        <dbReference type="ChEBI" id="CHEBI:456216"/>
        <dbReference type="EC" id="5.6.2.4"/>
    </reaction>
</comment>
<dbReference type="GO" id="GO:0005829">
    <property type="term" value="C:cytosol"/>
    <property type="evidence" value="ECO:0007669"/>
    <property type="project" value="TreeGrafter"/>
</dbReference>
<dbReference type="EC" id="3.1.-.-" evidence="13"/>
<evidence type="ECO:0000259" key="15">
    <source>
        <dbReference type="PROSITE" id="PS51198"/>
    </source>
</evidence>
<comment type="catalytic activity">
    <reaction evidence="11 13">
        <text>Couples ATP hydrolysis with the unwinding of duplex DNA by translocating in the 3'-5' direction.</text>
        <dbReference type="EC" id="5.6.2.4"/>
    </reaction>
</comment>
<dbReference type="EMBL" id="BMFV01000030">
    <property type="protein sequence ID" value="GGH86157.1"/>
    <property type="molecule type" value="Genomic_DNA"/>
</dbReference>
<evidence type="ECO:0000256" key="3">
    <source>
        <dbReference type="ARBA" id="ARBA00022763"/>
    </source>
</evidence>
<dbReference type="InterPro" id="IPR014016">
    <property type="entry name" value="UvrD-like_ATP-bd"/>
</dbReference>
<dbReference type="RefSeq" id="WP_188498508.1">
    <property type="nucleotide sequence ID" value="NZ_BMFV01000030.1"/>
</dbReference>
<reference evidence="17" key="1">
    <citation type="journal article" date="2014" name="Int. J. Syst. Evol. Microbiol.">
        <title>Complete genome sequence of Corynebacterium casei LMG S-19264T (=DSM 44701T), isolated from a smear-ripened cheese.</title>
        <authorList>
            <consortium name="US DOE Joint Genome Institute (JGI-PGF)"/>
            <person name="Walter F."/>
            <person name="Albersmeier A."/>
            <person name="Kalinowski J."/>
            <person name="Ruckert C."/>
        </authorList>
    </citation>
    <scope>NUCLEOTIDE SEQUENCE</scope>
    <source>
        <strain evidence="17">CGMCC 1.12777</strain>
    </source>
</reference>
<dbReference type="HAMAP" id="MF_01451">
    <property type="entry name" value="AddA"/>
    <property type="match status" value="1"/>
</dbReference>
<dbReference type="PROSITE" id="PS51217">
    <property type="entry name" value="UVRD_HELICASE_CTER"/>
    <property type="match status" value="1"/>
</dbReference>
<dbReference type="Pfam" id="PF00580">
    <property type="entry name" value="UvrD-helicase"/>
    <property type="match status" value="1"/>
</dbReference>
<dbReference type="GO" id="GO:0008408">
    <property type="term" value="F:3'-5' exonuclease activity"/>
    <property type="evidence" value="ECO:0007669"/>
    <property type="project" value="UniProtKB-UniRule"/>
</dbReference>
<feature type="binding site" evidence="14">
    <location>
        <begin position="30"/>
        <end position="37"/>
    </location>
    <ligand>
        <name>ATP</name>
        <dbReference type="ChEBI" id="CHEBI:30616"/>
    </ligand>
</feature>
<dbReference type="Pfam" id="PF12705">
    <property type="entry name" value="PDDEXK_1"/>
    <property type="match status" value="1"/>
</dbReference>
<evidence type="ECO:0000256" key="8">
    <source>
        <dbReference type="ARBA" id="ARBA00023125"/>
    </source>
</evidence>
<keyword evidence="9 13" id="KW-0234">DNA repair</keyword>
<evidence type="ECO:0000256" key="13">
    <source>
        <dbReference type="HAMAP-Rule" id="MF_01451"/>
    </source>
</evidence>
<accession>A0A8J3ENC0</accession>
<keyword evidence="10 13" id="KW-0413">Isomerase</keyword>
<dbReference type="InterPro" id="IPR027417">
    <property type="entry name" value="P-loop_NTPase"/>
</dbReference>
<dbReference type="GO" id="GO:0003690">
    <property type="term" value="F:double-stranded DNA binding"/>
    <property type="evidence" value="ECO:0007669"/>
    <property type="project" value="UniProtKB-UniRule"/>
</dbReference>
<keyword evidence="3 13" id="KW-0227">DNA damage</keyword>
<dbReference type="Gene3D" id="3.90.320.10">
    <property type="match status" value="1"/>
</dbReference>
<dbReference type="InterPro" id="IPR038726">
    <property type="entry name" value="PDDEXK_AddAB-type"/>
</dbReference>
<dbReference type="InterPro" id="IPR011335">
    <property type="entry name" value="Restrct_endonuc-II-like"/>
</dbReference>
<dbReference type="InterPro" id="IPR011604">
    <property type="entry name" value="PDDEXK-like_dom_sf"/>
</dbReference>
<keyword evidence="6 13" id="KW-0269">Exonuclease</keyword>
<evidence type="ECO:0000256" key="2">
    <source>
        <dbReference type="ARBA" id="ARBA00022741"/>
    </source>
</evidence>
<dbReference type="PANTHER" id="PTHR11070:SF48">
    <property type="entry name" value="ATP-DEPENDENT HELICASE_NUCLEASE SUBUNIT A"/>
    <property type="match status" value="1"/>
</dbReference>
<evidence type="ECO:0000259" key="16">
    <source>
        <dbReference type="PROSITE" id="PS51217"/>
    </source>
</evidence>
<dbReference type="Proteomes" id="UP000656813">
    <property type="component" value="Unassembled WGS sequence"/>
</dbReference>
<evidence type="ECO:0000256" key="9">
    <source>
        <dbReference type="ARBA" id="ARBA00023204"/>
    </source>
</evidence>
<evidence type="ECO:0000256" key="7">
    <source>
        <dbReference type="ARBA" id="ARBA00022840"/>
    </source>
</evidence>
<keyword evidence="1 13" id="KW-0540">Nuclease</keyword>
<evidence type="ECO:0000256" key="6">
    <source>
        <dbReference type="ARBA" id="ARBA00022839"/>
    </source>
</evidence>
<dbReference type="PANTHER" id="PTHR11070">
    <property type="entry name" value="UVRD / RECB / PCRA DNA HELICASE FAMILY MEMBER"/>
    <property type="match status" value="1"/>
</dbReference>
<dbReference type="NCBIfam" id="TIGR02785">
    <property type="entry name" value="addA_Gpos"/>
    <property type="match status" value="1"/>
</dbReference>
<keyword evidence="7 13" id="KW-0067">ATP-binding</keyword>
<evidence type="ECO:0000313" key="17">
    <source>
        <dbReference type="EMBL" id="GGH86157.1"/>
    </source>
</evidence>
<organism evidence="17 18">
    <name type="scientific">Pullulanibacillus pueri</name>
    <dbReference type="NCBI Taxonomy" id="1437324"/>
    <lineage>
        <taxon>Bacteria</taxon>
        <taxon>Bacillati</taxon>
        <taxon>Bacillota</taxon>
        <taxon>Bacilli</taxon>
        <taxon>Bacillales</taxon>
        <taxon>Sporolactobacillaceae</taxon>
        <taxon>Pullulanibacillus</taxon>
    </lineage>
</organism>
<dbReference type="SUPFAM" id="SSF52540">
    <property type="entry name" value="P-loop containing nucleoside triphosphate hydrolases"/>
    <property type="match status" value="1"/>
</dbReference>
<keyword evidence="8 13" id="KW-0238">DNA-binding</keyword>
<keyword evidence="5 13" id="KW-0347">Helicase</keyword>
<dbReference type="SUPFAM" id="SSF52980">
    <property type="entry name" value="Restriction endonuclease-like"/>
    <property type="match status" value="1"/>
</dbReference>
<comment type="function">
    <text evidence="13">The heterodimer acts as both an ATP-dependent DNA helicase and an ATP-dependent, dual-direction single-stranded exonuclease. Recognizes the chi site generating a DNA molecule suitable for the initiation of homologous recombination. The AddA nuclease domain is required for chi fragment generation; this subunit has the helicase and 3' -&gt; 5' nuclease activities.</text>
</comment>
<dbReference type="Gene3D" id="3.40.50.300">
    <property type="entry name" value="P-loop containing nucleotide triphosphate hydrolases"/>
    <property type="match status" value="4"/>
</dbReference>
<evidence type="ECO:0000313" key="18">
    <source>
        <dbReference type="Proteomes" id="UP000656813"/>
    </source>
</evidence>
<proteinExistence type="inferred from homology"/>
<evidence type="ECO:0000256" key="14">
    <source>
        <dbReference type="PROSITE-ProRule" id="PRU00560"/>
    </source>
</evidence>
<reference evidence="17" key="2">
    <citation type="submission" date="2020-09" db="EMBL/GenBank/DDBJ databases">
        <authorList>
            <person name="Sun Q."/>
            <person name="Zhou Y."/>
        </authorList>
    </citation>
    <scope>NUCLEOTIDE SEQUENCE</scope>
    <source>
        <strain evidence="17">CGMCC 1.12777</strain>
    </source>
</reference>
<dbReference type="FunFam" id="3.40.50.300:FF:001236">
    <property type="entry name" value="ATP-dependent helicase/nuclease subunit A"/>
    <property type="match status" value="1"/>
</dbReference>
<sequence>MTLVKPENSRWTDDQWRAIAEKGQDMLVAAAAGSGKTAVLVERIIRKITDPNDPVDVDRLLIVTFTNAAAAEMRVRIGQALEKELAKKPGDLRLRNQLTLLNKAQITTSHSFCLSVVRKYYYQLDIDPAFRIGDQAEMELIREDVLEGLFEDYYGAQDSDLFYELVDRYSNDRSDTELIQLVQKLYDFSRSHPWPEAWLDEMAAAYHVDEGTTVDDLPWTPDLKGSIQETIVGLLKILDTAENLASEPGGPYPYIETLQKDRELLEKMAEVTQGPWEALYQAFSTLAFSKLKPCRGDDIDENLKERTKGLRDDVKKKLTQLQEELFSKPPEAYLEDLHDMAPYVALLVHLVKDFSERYRALKKEKALVDFDDLEHFTLHILRSPEAQPGQEVSSDIAKQYRAQFLELLVDEYQDTNLVQETIISHIARGNNTFMVGDVKQSIYRFRLAEPGLFLEKYKQFIDENKAGATGYRIDLSQNFRSRREILDGTNFIFKQVMDEAVGEIDYDANAELKFGASYYPEANLATELHLIDRHDKKAGLEDEELEEYQTAELEGHFIANQIQKLITEGMEVYDKETEVNRPIQYRDVVILLRSAASWAPTIMDVLKQRGIPTYAELATGYFEAIEVSVMMSLLRTIDNPYQDIPLASVLRSPLVQLSGAELARIRIVKKDVPYYEAIKEYVNTFEDELTEKLTHFLTRLKKWRGRARSGALADLIWQLYRETGYYEYVAGLSGGEQRQANLRALYDRARQYEQTSFRGLFRFLRFIERLQDRGGDLGEARALSEQEDVVRVMTIHKSKGLEFPVVFVAGLNKRFNFRDLNSKTLLHKSLGFGTKNIDPVRRFTLPTLPHAALRRKMAGETVAEELRILYVALTRAREKLYLVGTLKESEKVIQKWRAQTEERAWLLPSFPRSQAKTYLDWIGPAVSRHRHAITLHEAAQFTPFYEGVKEHPSEWFIALHAGETVVPAFEQQEMDNREREEKLRHGLPVDVNGEKDRLVAEQLSWRYPHQEATERMAKQTVTEIKRQQERFNEGFDEILVKQFRRPIGERPRFLTEESMTAAERGTSVHKFMQHVRLLPSMSEPYLQEECSRMVTQEMLTPEEGAALDLEAIHHFYETTMGQEILTAPRVVRELSFSLALNTSEVYKDWQGNEEKLLVQGVIDCLYENEKGLTLLDYKTDQLQGRFHTPEDAQAALISRYRKQLELYRIAIERIWKQKVHCVGLYAFDGGFFLEI</sequence>
<dbReference type="Gene3D" id="1.10.274.50">
    <property type="match status" value="1"/>
</dbReference>
<evidence type="ECO:0000256" key="12">
    <source>
        <dbReference type="ARBA" id="ARBA00048988"/>
    </source>
</evidence>
<gene>
    <name evidence="13 17" type="primary">addA</name>
    <name evidence="17" type="ORF">GCM10007096_33210</name>
</gene>
<dbReference type="AlphaFoldDB" id="A0A8J3ENC0"/>
<evidence type="ECO:0000256" key="1">
    <source>
        <dbReference type="ARBA" id="ARBA00022722"/>
    </source>
</evidence>
<name>A0A8J3ENC0_9BACL</name>
<keyword evidence="4 13" id="KW-0378">Hydrolase</keyword>
<keyword evidence="18" id="KW-1185">Reference proteome</keyword>
<dbReference type="CDD" id="cd18807">
    <property type="entry name" value="SF1_C_UvrD"/>
    <property type="match status" value="1"/>
</dbReference>
<feature type="domain" description="UvrD-like helicase C-terminal" evidence="16">
    <location>
        <begin position="511"/>
        <end position="800"/>
    </location>
</feature>
<evidence type="ECO:0000256" key="11">
    <source>
        <dbReference type="ARBA" id="ARBA00034617"/>
    </source>
</evidence>
<keyword evidence="2 13" id="KW-0547">Nucleotide-binding</keyword>
<evidence type="ECO:0000256" key="10">
    <source>
        <dbReference type="ARBA" id="ARBA00023235"/>
    </source>
</evidence>
<comment type="cofactor">
    <cofactor evidence="13">
        <name>Mg(2+)</name>
        <dbReference type="ChEBI" id="CHEBI:18420"/>
    </cofactor>
</comment>
<comment type="subunit">
    <text evidence="13">Heterodimer of AddA and AddB/RexB.</text>
</comment>
<protein>
    <recommendedName>
        <fullName evidence="13">ATP-dependent helicase/nuclease subunit A</fullName>
        <ecNumber evidence="13">3.1.-.-</ecNumber>
        <ecNumber evidence="13">5.6.2.4</ecNumber>
    </recommendedName>
    <alternativeName>
        <fullName evidence="13">ATP-dependent helicase/nuclease AddA</fullName>
    </alternativeName>
    <alternativeName>
        <fullName evidence="13">DNA 3'-5' helicase AddA</fullName>
    </alternativeName>
</protein>
<dbReference type="PROSITE" id="PS51198">
    <property type="entry name" value="UVRD_HELICASE_ATP_BIND"/>
    <property type="match status" value="1"/>
</dbReference>
<dbReference type="GO" id="GO:0043138">
    <property type="term" value="F:3'-5' DNA helicase activity"/>
    <property type="evidence" value="ECO:0007669"/>
    <property type="project" value="UniProtKB-UniRule"/>
</dbReference>
<comment type="caution">
    <text evidence="17">The sequence shown here is derived from an EMBL/GenBank/DDBJ whole genome shotgun (WGS) entry which is preliminary data.</text>
</comment>